<feature type="region of interest" description="Disordered" evidence="1">
    <location>
        <begin position="107"/>
        <end position="149"/>
    </location>
</feature>
<dbReference type="Proteomes" id="UP000019132">
    <property type="component" value="Unassembled WGS sequence"/>
</dbReference>
<organism evidence="2 3">
    <name type="scientific">Globisporangium ultimum (strain ATCC 200006 / CBS 805.95 / DAOM BR144)</name>
    <name type="common">Pythium ultimum</name>
    <dbReference type="NCBI Taxonomy" id="431595"/>
    <lineage>
        <taxon>Eukaryota</taxon>
        <taxon>Sar</taxon>
        <taxon>Stramenopiles</taxon>
        <taxon>Oomycota</taxon>
        <taxon>Peronosporomycetes</taxon>
        <taxon>Pythiales</taxon>
        <taxon>Pythiaceae</taxon>
        <taxon>Globisporangium</taxon>
    </lineage>
</organism>
<evidence type="ECO:0000313" key="3">
    <source>
        <dbReference type="Proteomes" id="UP000019132"/>
    </source>
</evidence>
<accession>K3WE57</accession>
<dbReference type="AlphaFoldDB" id="K3WE57"/>
<dbReference type="VEuPathDB" id="FungiDB:PYU1_G003241"/>
<dbReference type="HOGENOM" id="CLU_1574850_0_0_1"/>
<proteinExistence type="predicted"/>
<sequence>GGDRVRPGEHLPEDPGRRHPELQDFRDGARARDPRRVPARARPRTAHPQGAVRDRHRYARGSRGELVQGAAALGEGRATGDGGGRHQHHPEQWCCVGPSGVPRAYPRGPSLQRRWRPEASCGPKDDREGGRLGVARQDPGQALKRGEKPGSSVWCLINGACSCVKVNRMVIHLLS</sequence>
<dbReference type="InParanoid" id="K3WE57"/>
<protein>
    <submittedName>
        <fullName evidence="2">Uncharacterized protein</fullName>
    </submittedName>
</protein>
<evidence type="ECO:0000313" key="2">
    <source>
        <dbReference type="EnsemblProtists" id="PYU1_T003248"/>
    </source>
</evidence>
<feature type="compositionally biased region" description="Basic and acidic residues" evidence="1">
    <location>
        <begin position="1"/>
        <end position="36"/>
    </location>
</feature>
<evidence type="ECO:0000256" key="1">
    <source>
        <dbReference type="SAM" id="MobiDB-lite"/>
    </source>
</evidence>
<keyword evidence="3" id="KW-1185">Reference proteome</keyword>
<reference evidence="3" key="1">
    <citation type="journal article" date="2010" name="Genome Biol.">
        <title>Genome sequence of the necrotrophic plant pathogen Pythium ultimum reveals original pathogenicity mechanisms and effector repertoire.</title>
        <authorList>
            <person name="Levesque C.A."/>
            <person name="Brouwer H."/>
            <person name="Cano L."/>
            <person name="Hamilton J.P."/>
            <person name="Holt C."/>
            <person name="Huitema E."/>
            <person name="Raffaele S."/>
            <person name="Robideau G.P."/>
            <person name="Thines M."/>
            <person name="Win J."/>
            <person name="Zerillo M.M."/>
            <person name="Beakes G.W."/>
            <person name="Boore J.L."/>
            <person name="Busam D."/>
            <person name="Dumas B."/>
            <person name="Ferriera S."/>
            <person name="Fuerstenberg S.I."/>
            <person name="Gachon C.M."/>
            <person name="Gaulin E."/>
            <person name="Govers F."/>
            <person name="Grenville-Briggs L."/>
            <person name="Horner N."/>
            <person name="Hostetler J."/>
            <person name="Jiang R.H."/>
            <person name="Johnson J."/>
            <person name="Krajaejun T."/>
            <person name="Lin H."/>
            <person name="Meijer H.J."/>
            <person name="Moore B."/>
            <person name="Morris P."/>
            <person name="Phuntmart V."/>
            <person name="Puiu D."/>
            <person name="Shetty J."/>
            <person name="Stajich J.E."/>
            <person name="Tripathy S."/>
            <person name="Wawra S."/>
            <person name="van West P."/>
            <person name="Whitty B.R."/>
            <person name="Coutinho P.M."/>
            <person name="Henrissat B."/>
            <person name="Martin F."/>
            <person name="Thomas P.D."/>
            <person name="Tyler B.M."/>
            <person name="De Vries R.P."/>
            <person name="Kamoun S."/>
            <person name="Yandell M."/>
            <person name="Tisserat N."/>
            <person name="Buell C.R."/>
        </authorList>
    </citation>
    <scope>NUCLEOTIDE SEQUENCE</scope>
    <source>
        <strain evidence="3">DAOM:BR144</strain>
    </source>
</reference>
<dbReference type="eggNOG" id="ENOG502SUD2">
    <property type="taxonomic scope" value="Eukaryota"/>
</dbReference>
<reference evidence="3" key="2">
    <citation type="submission" date="2010-04" db="EMBL/GenBank/DDBJ databases">
        <authorList>
            <person name="Buell R."/>
            <person name="Hamilton J."/>
            <person name="Hostetler J."/>
        </authorList>
    </citation>
    <scope>NUCLEOTIDE SEQUENCE [LARGE SCALE GENOMIC DNA]</scope>
    <source>
        <strain evidence="3">DAOM:BR144</strain>
    </source>
</reference>
<dbReference type="EnsemblProtists" id="PYU1_T003248">
    <property type="protein sequence ID" value="PYU1_T003248"/>
    <property type="gene ID" value="PYU1_G003241"/>
</dbReference>
<dbReference type="EMBL" id="GL376603">
    <property type="status" value="NOT_ANNOTATED_CDS"/>
    <property type="molecule type" value="Genomic_DNA"/>
</dbReference>
<name>K3WE57_GLOUD</name>
<feature type="region of interest" description="Disordered" evidence="1">
    <location>
        <begin position="1"/>
        <end position="92"/>
    </location>
</feature>
<reference evidence="2" key="3">
    <citation type="submission" date="2015-02" db="UniProtKB">
        <authorList>
            <consortium name="EnsemblProtists"/>
        </authorList>
    </citation>
    <scope>IDENTIFICATION</scope>
    <source>
        <strain evidence="2">DAOM BR144</strain>
    </source>
</reference>